<dbReference type="GO" id="GO:0009073">
    <property type="term" value="P:aromatic amino acid family biosynthetic process"/>
    <property type="evidence" value="ECO:0007669"/>
    <property type="project" value="UniProtKB-KW"/>
</dbReference>
<dbReference type="CDD" id="cd00464">
    <property type="entry name" value="SK"/>
    <property type="match status" value="1"/>
</dbReference>
<comment type="subcellular location">
    <subcellularLocation>
        <location evidence="7">Cytoplasm</location>
    </subcellularLocation>
</comment>
<dbReference type="GO" id="GO:0000287">
    <property type="term" value="F:magnesium ion binding"/>
    <property type="evidence" value="ECO:0007669"/>
    <property type="project" value="UniProtKB-UniRule"/>
</dbReference>
<dbReference type="InterPro" id="IPR027417">
    <property type="entry name" value="P-loop_NTPase"/>
</dbReference>
<comment type="subunit">
    <text evidence="7">Monomer.</text>
</comment>
<dbReference type="Proteomes" id="UP000064514">
    <property type="component" value="Unassembled WGS sequence"/>
</dbReference>
<evidence type="ECO:0000313" key="8">
    <source>
        <dbReference type="EMBL" id="GAP04250.1"/>
    </source>
</evidence>
<comment type="function">
    <text evidence="7">Catalyzes the specific phosphorylation of the 3-hydroxyl group of shikimic acid using ATP as a cosubstrate.</text>
</comment>
<feature type="binding site" evidence="7">
    <location>
        <position position="77"/>
    </location>
    <ligand>
        <name>substrate</name>
    </ligand>
</feature>
<keyword evidence="7" id="KW-0479">Metal-binding</keyword>
<reference evidence="8" key="1">
    <citation type="journal article" date="2015" name="BMC Genomics">
        <title>Comparative genomics of Fructobacillus spp. and Leuconostoc spp. reveals niche-specific evolution of Fructobacillus spp.</title>
        <authorList>
            <person name="Endo A."/>
            <person name="Tanizawa Y."/>
            <person name="Tanaka N."/>
            <person name="Maeno S."/>
            <person name="Kumar H."/>
            <person name="Shiwa Y."/>
            <person name="Okada S."/>
            <person name="Yoshikawa H."/>
            <person name="Dicks L."/>
            <person name="Nakagawa J."/>
            <person name="Arita M."/>
        </authorList>
    </citation>
    <scope>NUCLEOTIDE SEQUENCE [LARGE SCALE GENOMIC DNA]</scope>
    <source>
        <strain evidence="8">F214-1</strain>
    </source>
</reference>
<feature type="binding site" evidence="7">
    <location>
        <begin position="10"/>
        <end position="15"/>
    </location>
    <ligand>
        <name>ATP</name>
        <dbReference type="ChEBI" id="CHEBI:30616"/>
    </ligand>
</feature>
<dbReference type="GO" id="GO:0005524">
    <property type="term" value="F:ATP binding"/>
    <property type="evidence" value="ECO:0007669"/>
    <property type="project" value="UniProtKB-UniRule"/>
</dbReference>
<dbReference type="GO" id="GO:0009423">
    <property type="term" value="P:chorismate biosynthetic process"/>
    <property type="evidence" value="ECO:0007669"/>
    <property type="project" value="UniProtKB-UniRule"/>
</dbReference>
<comment type="catalytic activity">
    <reaction evidence="7">
        <text>shikimate + ATP = 3-phosphoshikimate + ADP + H(+)</text>
        <dbReference type="Rhea" id="RHEA:13121"/>
        <dbReference type="ChEBI" id="CHEBI:15378"/>
        <dbReference type="ChEBI" id="CHEBI:30616"/>
        <dbReference type="ChEBI" id="CHEBI:36208"/>
        <dbReference type="ChEBI" id="CHEBI:145989"/>
        <dbReference type="ChEBI" id="CHEBI:456216"/>
        <dbReference type="EC" id="2.7.1.71"/>
    </reaction>
</comment>
<keyword evidence="3 7" id="KW-0547">Nucleotide-binding</keyword>
<comment type="pathway">
    <text evidence="7">Metabolic intermediate biosynthesis; chorismate biosynthesis; chorismate from D-erythrose 4-phosphate and phosphoenolpyruvate: step 5/7.</text>
</comment>
<feature type="binding site" evidence="7">
    <location>
        <position position="56"/>
    </location>
    <ligand>
        <name>substrate</name>
    </ligand>
</feature>
<dbReference type="RefSeq" id="WP_059393677.1">
    <property type="nucleotide sequence ID" value="NZ_CAUZLZ010000006.1"/>
</dbReference>
<dbReference type="InterPro" id="IPR000623">
    <property type="entry name" value="Shikimate_kinase/TSH1"/>
</dbReference>
<feature type="binding site" evidence="7">
    <location>
        <position position="118"/>
    </location>
    <ligand>
        <name>ATP</name>
        <dbReference type="ChEBI" id="CHEBI:30616"/>
    </ligand>
</feature>
<evidence type="ECO:0000256" key="2">
    <source>
        <dbReference type="ARBA" id="ARBA00022679"/>
    </source>
</evidence>
<organism evidence="8">
    <name type="scientific">Fructobacillus tropaeoli</name>
    <dbReference type="NCBI Taxonomy" id="709323"/>
    <lineage>
        <taxon>Bacteria</taxon>
        <taxon>Bacillati</taxon>
        <taxon>Bacillota</taxon>
        <taxon>Bacilli</taxon>
        <taxon>Lactobacillales</taxon>
        <taxon>Lactobacillaceae</taxon>
        <taxon>Fructobacillus</taxon>
    </lineage>
</organism>
<comment type="cofactor">
    <cofactor evidence="7">
        <name>Mg(2+)</name>
        <dbReference type="ChEBI" id="CHEBI:18420"/>
    </cofactor>
    <text evidence="7">Binds 1 Mg(2+) ion per subunit.</text>
</comment>
<keyword evidence="2 7" id="KW-0808">Transferase</keyword>
<feature type="binding site" evidence="7">
    <location>
        <position position="136"/>
    </location>
    <ligand>
        <name>substrate</name>
    </ligand>
</feature>
<sequence>MRITLIGFMGSGKTTVAQELSQQLALPNNDLDTLIEQAAGLTIPAYFEQFGEAHFRQLEQKVLAEALSLEGILSTGGGTPVQVSNQDLLKNQDSPVIFLDANDQTITTRLLADGVASRPLFQQLGMDGLLELKLARQPIYEKIASEIITVDGKQPAEIAEEIIHAINVSI</sequence>
<proteinExistence type="inferred from homology"/>
<evidence type="ECO:0000256" key="1">
    <source>
        <dbReference type="ARBA" id="ARBA00022605"/>
    </source>
</evidence>
<feature type="binding site" evidence="7">
    <location>
        <position position="14"/>
    </location>
    <ligand>
        <name>Mg(2+)</name>
        <dbReference type="ChEBI" id="CHEBI:18420"/>
    </ligand>
</feature>
<dbReference type="GO" id="GO:0008652">
    <property type="term" value="P:amino acid biosynthetic process"/>
    <property type="evidence" value="ECO:0007669"/>
    <property type="project" value="UniProtKB-KW"/>
</dbReference>
<dbReference type="EC" id="2.7.1.71" evidence="7"/>
<keyword evidence="6 7" id="KW-0057">Aromatic amino acid biosynthesis</keyword>
<comment type="caution">
    <text evidence="7">Lacks conserved residue(s) required for the propagation of feature annotation.</text>
</comment>
<keyword evidence="7" id="KW-0963">Cytoplasm</keyword>
<evidence type="ECO:0000256" key="7">
    <source>
        <dbReference type="HAMAP-Rule" id="MF_00109"/>
    </source>
</evidence>
<evidence type="ECO:0000256" key="5">
    <source>
        <dbReference type="ARBA" id="ARBA00022840"/>
    </source>
</evidence>
<dbReference type="GO" id="GO:0005829">
    <property type="term" value="C:cytosol"/>
    <property type="evidence" value="ECO:0007669"/>
    <property type="project" value="TreeGrafter"/>
</dbReference>
<evidence type="ECO:0000256" key="4">
    <source>
        <dbReference type="ARBA" id="ARBA00022777"/>
    </source>
</evidence>
<dbReference type="PRINTS" id="PR01100">
    <property type="entry name" value="SHIKIMTKNASE"/>
</dbReference>
<dbReference type="InterPro" id="IPR031322">
    <property type="entry name" value="Shikimate/glucono_kinase"/>
</dbReference>
<keyword evidence="5 7" id="KW-0067">ATP-binding</keyword>
<dbReference type="Gene3D" id="3.40.50.300">
    <property type="entry name" value="P-loop containing nucleotide triphosphate hydrolases"/>
    <property type="match status" value="1"/>
</dbReference>
<gene>
    <name evidence="7 8" type="primary">aroK</name>
    <name evidence="8" type="ORF">FTRO_0031920</name>
</gene>
<feature type="binding site" evidence="7">
    <location>
        <position position="32"/>
    </location>
    <ligand>
        <name>substrate</name>
    </ligand>
</feature>
<keyword evidence="7" id="KW-0460">Magnesium</keyword>
<dbReference type="UniPathway" id="UPA00053">
    <property type="reaction ID" value="UER00088"/>
</dbReference>
<dbReference type="GO" id="GO:0004765">
    <property type="term" value="F:shikimate kinase activity"/>
    <property type="evidence" value="ECO:0007669"/>
    <property type="project" value="UniProtKB-UniRule"/>
</dbReference>
<comment type="similarity">
    <text evidence="7">Belongs to the shikimate kinase family.</text>
</comment>
<dbReference type="HAMAP" id="MF_00109">
    <property type="entry name" value="Shikimate_kinase"/>
    <property type="match status" value="1"/>
</dbReference>
<protein>
    <recommendedName>
        <fullName evidence="7">Shikimate kinase</fullName>
        <shortName evidence="7">SK</shortName>
        <ecNumber evidence="7">2.7.1.71</ecNumber>
    </recommendedName>
</protein>
<dbReference type="EMBL" id="DF968080">
    <property type="protein sequence ID" value="GAP04250.1"/>
    <property type="molecule type" value="Genomic_DNA"/>
</dbReference>
<evidence type="ECO:0000256" key="3">
    <source>
        <dbReference type="ARBA" id="ARBA00022741"/>
    </source>
</evidence>
<dbReference type="STRING" id="709323.GCA_001047135_00795"/>
<dbReference type="Pfam" id="PF01202">
    <property type="entry name" value="SKI"/>
    <property type="match status" value="1"/>
</dbReference>
<accession>A0A3F3HAD4</accession>
<name>A0A3F3HAD4_9LACO</name>
<dbReference type="SUPFAM" id="SSF52540">
    <property type="entry name" value="P-loop containing nucleoside triphosphate hydrolases"/>
    <property type="match status" value="1"/>
</dbReference>
<dbReference type="PANTHER" id="PTHR21087">
    <property type="entry name" value="SHIKIMATE KINASE"/>
    <property type="match status" value="1"/>
</dbReference>
<keyword evidence="4 7" id="KW-0418">Kinase</keyword>
<keyword evidence="1 7" id="KW-0028">Amino-acid biosynthesis</keyword>
<dbReference type="AlphaFoldDB" id="A0A3F3HAD4"/>
<evidence type="ECO:0000256" key="6">
    <source>
        <dbReference type="ARBA" id="ARBA00023141"/>
    </source>
</evidence>
<dbReference type="PANTHER" id="PTHR21087:SF16">
    <property type="entry name" value="SHIKIMATE KINASE 1, CHLOROPLASTIC"/>
    <property type="match status" value="1"/>
</dbReference>